<keyword evidence="2" id="KW-1185">Reference proteome</keyword>
<gene>
    <name evidence="1" type="ORF">N7492_010022</name>
</gene>
<sequence>MSQVWRVIAPERKEATGLLGKLLEALLSGSAAGIVPLLASILNENSHENVEVLPGENVEDEEDDFECTKRTRTNGLPQNHSSKAARIEHHDIQNMFGIDVRTRRRSLYQLPSEIHHLIFAGLPDVQDVLCLSLANRYFWAVGLLHIEDHIVGSLAPWAGERIVCISDHSDPKEFPLSILNEPEQADVAELNQIYDLQSFSIKNTWKKVGGPSLSQRLQKWFEDYEVKHPMSEADRTEVMTGLKPEILEFYPRDQEWVLRNLTVQEYVRGGVIALKEGFIHGPQIDVLGFAEVLILRIAWSSEPVHSGRSGNLARGKWAGHRFDITPLAIHEEREDKNEWKDVSDEVFREIDVIFSAQKGDDWREQLTRQHLVTTVPIFMGYS</sequence>
<dbReference type="EMBL" id="JAPQKO010000008">
    <property type="protein sequence ID" value="KAJ5151727.1"/>
    <property type="molecule type" value="Genomic_DNA"/>
</dbReference>
<organism evidence="1 2">
    <name type="scientific">Penicillium capsulatum</name>
    <dbReference type="NCBI Taxonomy" id="69766"/>
    <lineage>
        <taxon>Eukaryota</taxon>
        <taxon>Fungi</taxon>
        <taxon>Dikarya</taxon>
        <taxon>Ascomycota</taxon>
        <taxon>Pezizomycotina</taxon>
        <taxon>Eurotiomycetes</taxon>
        <taxon>Eurotiomycetidae</taxon>
        <taxon>Eurotiales</taxon>
        <taxon>Aspergillaceae</taxon>
        <taxon>Penicillium</taxon>
    </lineage>
</organism>
<name>A0A9W9HLP0_9EURO</name>
<comment type="caution">
    <text evidence="1">The sequence shown here is derived from an EMBL/GenBank/DDBJ whole genome shotgun (WGS) entry which is preliminary data.</text>
</comment>
<reference evidence="1" key="1">
    <citation type="submission" date="2022-11" db="EMBL/GenBank/DDBJ databases">
        <authorList>
            <person name="Petersen C."/>
        </authorList>
    </citation>
    <scope>NUCLEOTIDE SEQUENCE</scope>
    <source>
        <strain evidence="1">IBT 21917</strain>
    </source>
</reference>
<evidence type="ECO:0000313" key="2">
    <source>
        <dbReference type="Proteomes" id="UP001146351"/>
    </source>
</evidence>
<dbReference type="Proteomes" id="UP001146351">
    <property type="component" value="Unassembled WGS sequence"/>
</dbReference>
<reference evidence="1" key="2">
    <citation type="journal article" date="2023" name="IMA Fungus">
        <title>Comparative genomic study of the Penicillium genus elucidates a diverse pangenome and 15 lateral gene transfer events.</title>
        <authorList>
            <person name="Petersen C."/>
            <person name="Sorensen T."/>
            <person name="Nielsen M.R."/>
            <person name="Sondergaard T.E."/>
            <person name="Sorensen J.L."/>
            <person name="Fitzpatrick D.A."/>
            <person name="Frisvad J.C."/>
            <person name="Nielsen K.L."/>
        </authorList>
    </citation>
    <scope>NUCLEOTIDE SEQUENCE</scope>
    <source>
        <strain evidence="1">IBT 21917</strain>
    </source>
</reference>
<protein>
    <submittedName>
        <fullName evidence="1">Uncharacterized protein</fullName>
    </submittedName>
</protein>
<evidence type="ECO:0000313" key="1">
    <source>
        <dbReference type="EMBL" id="KAJ5151727.1"/>
    </source>
</evidence>
<accession>A0A9W9HLP0</accession>
<dbReference type="OrthoDB" id="2588098at2759"/>
<proteinExistence type="predicted"/>
<dbReference type="AlphaFoldDB" id="A0A9W9HLP0"/>